<dbReference type="Pfam" id="PF02467">
    <property type="entry name" value="Whib"/>
    <property type="match status" value="1"/>
</dbReference>
<dbReference type="AlphaFoldDB" id="A0A4Y3WZI8"/>
<keyword evidence="5" id="KW-0479">Metal-binding</keyword>
<gene>
    <name evidence="13" type="ORF">PHY01_51490</name>
</gene>
<evidence type="ECO:0000256" key="3">
    <source>
        <dbReference type="ARBA" id="ARBA00006597"/>
    </source>
</evidence>
<reference evidence="13 14" key="1">
    <citation type="submission" date="2019-06" db="EMBL/GenBank/DDBJ databases">
        <title>Whole genome shotgun sequence of Pseudonocardia hydrocarbonoxydans NBRC 14498.</title>
        <authorList>
            <person name="Hosoyama A."/>
            <person name="Uohara A."/>
            <person name="Ohji S."/>
            <person name="Ichikawa N."/>
        </authorList>
    </citation>
    <scope>NUCLEOTIDE SEQUENCE [LARGE SCALE GENOMIC DNA]</scope>
    <source>
        <strain evidence="13 14">NBRC 14498</strain>
    </source>
</reference>
<keyword evidence="4" id="KW-0004">4Fe-4S</keyword>
<comment type="similarity">
    <text evidence="3">Belongs to the WhiB family.</text>
</comment>
<evidence type="ECO:0000256" key="4">
    <source>
        <dbReference type="ARBA" id="ARBA00022485"/>
    </source>
</evidence>
<dbReference type="EMBL" id="BJNG01000061">
    <property type="protein sequence ID" value="GEC22866.1"/>
    <property type="molecule type" value="Genomic_DNA"/>
</dbReference>
<keyword evidence="8" id="KW-0805">Transcription regulation</keyword>
<accession>A0A4Y3WZI8</accession>
<dbReference type="GO" id="GO:0045892">
    <property type="term" value="P:negative regulation of DNA-templated transcription"/>
    <property type="evidence" value="ECO:0007669"/>
    <property type="project" value="TreeGrafter"/>
</dbReference>
<dbReference type="GO" id="GO:0047134">
    <property type="term" value="F:protein-disulfide reductase [NAD(P)H] activity"/>
    <property type="evidence" value="ECO:0007669"/>
    <property type="project" value="TreeGrafter"/>
</dbReference>
<evidence type="ECO:0000256" key="6">
    <source>
        <dbReference type="ARBA" id="ARBA00023004"/>
    </source>
</evidence>
<dbReference type="GO" id="GO:0045454">
    <property type="term" value="P:cell redox homeostasis"/>
    <property type="evidence" value="ECO:0007669"/>
    <property type="project" value="TreeGrafter"/>
</dbReference>
<dbReference type="InterPro" id="IPR003482">
    <property type="entry name" value="Whib"/>
</dbReference>
<dbReference type="RefSeq" id="WP_170183982.1">
    <property type="nucleotide sequence ID" value="NZ_BAAARZ010000086.1"/>
</dbReference>
<dbReference type="PANTHER" id="PTHR38839">
    <property type="entry name" value="TRANSCRIPTIONAL REGULATOR WHID-RELATED"/>
    <property type="match status" value="1"/>
</dbReference>
<evidence type="ECO:0000256" key="1">
    <source>
        <dbReference type="ARBA" id="ARBA00001966"/>
    </source>
</evidence>
<dbReference type="GO" id="GO:0003677">
    <property type="term" value="F:DNA binding"/>
    <property type="evidence" value="ECO:0007669"/>
    <property type="project" value="UniProtKB-KW"/>
</dbReference>
<evidence type="ECO:0000256" key="5">
    <source>
        <dbReference type="ARBA" id="ARBA00022723"/>
    </source>
</evidence>
<proteinExistence type="inferred from homology"/>
<keyword evidence="9" id="KW-0238">DNA-binding</keyword>
<dbReference type="GO" id="GO:0046872">
    <property type="term" value="F:metal ion binding"/>
    <property type="evidence" value="ECO:0007669"/>
    <property type="project" value="UniProtKB-KW"/>
</dbReference>
<evidence type="ECO:0000256" key="11">
    <source>
        <dbReference type="ARBA" id="ARBA00023163"/>
    </source>
</evidence>
<dbReference type="PROSITE" id="PS51674">
    <property type="entry name" value="4FE4S_WBL"/>
    <property type="match status" value="1"/>
</dbReference>
<keyword evidence="6" id="KW-0408">Iron</keyword>
<comment type="caution">
    <text evidence="13">The sequence shown here is derived from an EMBL/GenBank/DDBJ whole genome shotgun (WGS) entry which is preliminary data.</text>
</comment>
<comment type="subcellular location">
    <subcellularLocation>
        <location evidence="2">Cytoplasm</location>
    </subcellularLocation>
</comment>
<dbReference type="Proteomes" id="UP000320338">
    <property type="component" value="Unassembled WGS sequence"/>
</dbReference>
<name>A0A4Y3WZI8_9PSEU</name>
<comment type="cofactor">
    <cofactor evidence="1">
        <name>[4Fe-4S] cluster</name>
        <dbReference type="ChEBI" id="CHEBI:49883"/>
    </cofactor>
</comment>
<evidence type="ECO:0000256" key="7">
    <source>
        <dbReference type="ARBA" id="ARBA00023014"/>
    </source>
</evidence>
<sequence length="98" mass="10377">MNTTTTTAGRDWRQGAECADVDPEIFYPLDLDPHGPAVTTAREICADCPVRAACLLDVMAGEDPARRWGMTAGLTPDERADLYAGRQLSSALPGAVAA</sequence>
<organism evidence="13 14">
    <name type="scientific">Pseudonocardia hydrocarbonoxydans</name>
    <dbReference type="NCBI Taxonomy" id="76726"/>
    <lineage>
        <taxon>Bacteria</taxon>
        <taxon>Bacillati</taxon>
        <taxon>Actinomycetota</taxon>
        <taxon>Actinomycetes</taxon>
        <taxon>Pseudonocardiales</taxon>
        <taxon>Pseudonocardiaceae</taxon>
        <taxon>Pseudonocardia</taxon>
    </lineage>
</organism>
<protein>
    <recommendedName>
        <fullName evidence="12">4Fe-4S Wbl-type domain-containing protein</fullName>
    </recommendedName>
</protein>
<evidence type="ECO:0000313" key="14">
    <source>
        <dbReference type="Proteomes" id="UP000320338"/>
    </source>
</evidence>
<evidence type="ECO:0000313" key="13">
    <source>
        <dbReference type="EMBL" id="GEC22866.1"/>
    </source>
</evidence>
<keyword evidence="7" id="KW-0411">Iron-sulfur</keyword>
<evidence type="ECO:0000256" key="8">
    <source>
        <dbReference type="ARBA" id="ARBA00023015"/>
    </source>
</evidence>
<dbReference type="GO" id="GO:0005737">
    <property type="term" value="C:cytoplasm"/>
    <property type="evidence" value="ECO:0007669"/>
    <property type="project" value="UniProtKB-SubCell"/>
</dbReference>
<keyword evidence="10" id="KW-1015">Disulfide bond</keyword>
<feature type="domain" description="4Fe-4S Wbl-type" evidence="12">
    <location>
        <begin position="17"/>
        <end position="81"/>
    </location>
</feature>
<evidence type="ECO:0000259" key="12">
    <source>
        <dbReference type="PROSITE" id="PS51674"/>
    </source>
</evidence>
<evidence type="ECO:0000256" key="9">
    <source>
        <dbReference type="ARBA" id="ARBA00023125"/>
    </source>
</evidence>
<evidence type="ECO:0000256" key="2">
    <source>
        <dbReference type="ARBA" id="ARBA00004496"/>
    </source>
</evidence>
<keyword evidence="11" id="KW-0804">Transcription</keyword>
<dbReference type="InterPro" id="IPR034768">
    <property type="entry name" value="4FE4S_WBL"/>
</dbReference>
<dbReference type="GO" id="GO:0051539">
    <property type="term" value="F:4 iron, 4 sulfur cluster binding"/>
    <property type="evidence" value="ECO:0007669"/>
    <property type="project" value="UniProtKB-KW"/>
</dbReference>
<keyword evidence="14" id="KW-1185">Reference proteome</keyword>
<evidence type="ECO:0000256" key="10">
    <source>
        <dbReference type="ARBA" id="ARBA00023157"/>
    </source>
</evidence>